<dbReference type="Proteomes" id="UP001176941">
    <property type="component" value="Chromosome 16"/>
</dbReference>
<protein>
    <submittedName>
        <fullName evidence="1">Uncharacterized protein</fullName>
    </submittedName>
</protein>
<reference evidence="1" key="1">
    <citation type="submission" date="2023-04" db="EMBL/GenBank/DDBJ databases">
        <authorList>
            <consortium name="ELIXIR-Norway"/>
        </authorList>
    </citation>
    <scope>NUCLEOTIDE SEQUENCE [LARGE SCALE GENOMIC DNA]</scope>
</reference>
<keyword evidence="2" id="KW-1185">Reference proteome</keyword>
<evidence type="ECO:0000313" key="1">
    <source>
        <dbReference type="EMBL" id="CAI9157875.1"/>
    </source>
</evidence>
<gene>
    <name evidence="1" type="ORF">MRATA1EN1_LOCUS6837</name>
</gene>
<proteinExistence type="predicted"/>
<evidence type="ECO:0000313" key="2">
    <source>
        <dbReference type="Proteomes" id="UP001176941"/>
    </source>
</evidence>
<accession>A0ABN8Y8I6</accession>
<sequence length="114" mass="12986">MYSAYELNKQGDSIQPCTYSFPNFEPVRRQVRWSGIPVSLRSFQFVVIHTVKGFSGANEAEVDVFLELHCFLHDPTNVGNLISGSSASLYIWKFSVHVLLNRSLEDFEHNLSSM</sequence>
<name>A0ABN8Y8I6_RANTA</name>
<dbReference type="EMBL" id="OX459952">
    <property type="protein sequence ID" value="CAI9157875.1"/>
    <property type="molecule type" value="Genomic_DNA"/>
</dbReference>
<organism evidence="1 2">
    <name type="scientific">Rangifer tarandus platyrhynchus</name>
    <name type="common">Svalbard reindeer</name>
    <dbReference type="NCBI Taxonomy" id="3082113"/>
    <lineage>
        <taxon>Eukaryota</taxon>
        <taxon>Metazoa</taxon>
        <taxon>Chordata</taxon>
        <taxon>Craniata</taxon>
        <taxon>Vertebrata</taxon>
        <taxon>Euteleostomi</taxon>
        <taxon>Mammalia</taxon>
        <taxon>Eutheria</taxon>
        <taxon>Laurasiatheria</taxon>
        <taxon>Artiodactyla</taxon>
        <taxon>Ruminantia</taxon>
        <taxon>Pecora</taxon>
        <taxon>Cervidae</taxon>
        <taxon>Odocoileinae</taxon>
        <taxon>Rangifer</taxon>
    </lineage>
</organism>